<reference evidence="2 3" key="1">
    <citation type="submission" date="2017-06" db="EMBL/GenBank/DDBJ databases">
        <authorList>
            <person name="Kim H.J."/>
            <person name="Triplett B.A."/>
        </authorList>
    </citation>
    <scope>NUCLEOTIDE SEQUENCE [LARGE SCALE GENOMIC DNA]</scope>
    <source>
        <strain evidence="2 3">DSM 8800</strain>
    </source>
</reference>
<feature type="transmembrane region" description="Helical" evidence="1">
    <location>
        <begin position="37"/>
        <end position="57"/>
    </location>
</feature>
<keyword evidence="1" id="KW-1133">Transmembrane helix</keyword>
<evidence type="ECO:0000256" key="1">
    <source>
        <dbReference type="SAM" id="Phobius"/>
    </source>
</evidence>
<dbReference type="Proteomes" id="UP000198397">
    <property type="component" value="Unassembled WGS sequence"/>
</dbReference>
<dbReference type="AlphaFoldDB" id="A0A238W9C7"/>
<feature type="transmembrane region" description="Helical" evidence="1">
    <location>
        <begin position="6"/>
        <end position="25"/>
    </location>
</feature>
<keyword evidence="1" id="KW-0472">Membrane</keyword>
<organism evidence="2 3">
    <name type="scientific">Halorubrum vacuolatum</name>
    <name type="common">Natronobacterium vacuolatum</name>
    <dbReference type="NCBI Taxonomy" id="63740"/>
    <lineage>
        <taxon>Archaea</taxon>
        <taxon>Methanobacteriati</taxon>
        <taxon>Methanobacteriota</taxon>
        <taxon>Stenosarchaea group</taxon>
        <taxon>Halobacteria</taxon>
        <taxon>Halobacteriales</taxon>
        <taxon>Haloferacaceae</taxon>
        <taxon>Halorubrum</taxon>
    </lineage>
</organism>
<name>A0A238W9C7_HALVU</name>
<sequence length="131" mass="14333">MTGAEVMGALVTLYSVILGILAYVLKNYDAEGLGKYVAVICSAIAGMTILMTMYTTLEGANQTIFIFDQLELFALTSALMILTIWSLLLVFIQDNVEDDELDDEIVEEAADEIVEEAADEIVEEAADNVRN</sequence>
<feature type="transmembrane region" description="Helical" evidence="1">
    <location>
        <begin position="72"/>
        <end position="92"/>
    </location>
</feature>
<keyword evidence="3" id="KW-1185">Reference proteome</keyword>
<protein>
    <submittedName>
        <fullName evidence="2">Uncharacterized protein</fullName>
    </submittedName>
</protein>
<dbReference type="EMBL" id="FZNQ01000006">
    <property type="protein sequence ID" value="SNR43001.1"/>
    <property type="molecule type" value="Genomic_DNA"/>
</dbReference>
<dbReference type="RefSeq" id="WP_089384475.1">
    <property type="nucleotide sequence ID" value="NZ_FZNQ01000006.1"/>
</dbReference>
<evidence type="ECO:0000313" key="2">
    <source>
        <dbReference type="EMBL" id="SNR43001.1"/>
    </source>
</evidence>
<evidence type="ECO:0000313" key="3">
    <source>
        <dbReference type="Proteomes" id="UP000198397"/>
    </source>
</evidence>
<proteinExistence type="predicted"/>
<gene>
    <name evidence="2" type="ORF">SAMN06264855_10652</name>
</gene>
<keyword evidence="1" id="KW-0812">Transmembrane</keyword>
<accession>A0A238W9C7</accession>